<dbReference type="PANTHER" id="PTHR30572">
    <property type="entry name" value="MEMBRANE COMPONENT OF TRANSPORTER-RELATED"/>
    <property type="match status" value="1"/>
</dbReference>
<feature type="transmembrane region" description="Helical" evidence="8">
    <location>
        <begin position="777"/>
        <end position="801"/>
    </location>
</feature>
<evidence type="ECO:0000256" key="5">
    <source>
        <dbReference type="ARBA" id="ARBA00023136"/>
    </source>
</evidence>
<evidence type="ECO:0000256" key="7">
    <source>
        <dbReference type="SAM" id="MobiDB-lite"/>
    </source>
</evidence>
<dbReference type="GO" id="GO:0005886">
    <property type="term" value="C:plasma membrane"/>
    <property type="evidence" value="ECO:0007669"/>
    <property type="project" value="UniProtKB-SubCell"/>
</dbReference>
<feature type="transmembrane region" description="Helical" evidence="8">
    <location>
        <begin position="813"/>
        <end position="833"/>
    </location>
</feature>
<evidence type="ECO:0000256" key="8">
    <source>
        <dbReference type="SAM" id="Phobius"/>
    </source>
</evidence>
<dbReference type="PANTHER" id="PTHR30572:SF4">
    <property type="entry name" value="ABC TRANSPORTER PERMEASE YTRF"/>
    <property type="match status" value="1"/>
</dbReference>
<organism evidence="10 11">
    <name type="scientific">Actinomadura rubrisoli</name>
    <dbReference type="NCBI Taxonomy" id="2530368"/>
    <lineage>
        <taxon>Bacteria</taxon>
        <taxon>Bacillati</taxon>
        <taxon>Actinomycetota</taxon>
        <taxon>Actinomycetes</taxon>
        <taxon>Streptosporangiales</taxon>
        <taxon>Thermomonosporaceae</taxon>
        <taxon>Actinomadura</taxon>
    </lineage>
</organism>
<keyword evidence="3 8" id="KW-0812">Transmembrane</keyword>
<feature type="transmembrane region" description="Helical" evidence="8">
    <location>
        <begin position="725"/>
        <end position="748"/>
    </location>
</feature>
<feature type="transmembrane region" description="Helical" evidence="8">
    <location>
        <begin position="304"/>
        <end position="326"/>
    </location>
</feature>
<evidence type="ECO:0000259" key="9">
    <source>
        <dbReference type="Pfam" id="PF02687"/>
    </source>
</evidence>
<dbReference type="PROSITE" id="PS51257">
    <property type="entry name" value="PROKAR_LIPOPROTEIN"/>
    <property type="match status" value="1"/>
</dbReference>
<reference evidence="10 11" key="1">
    <citation type="submission" date="2019-03" db="EMBL/GenBank/DDBJ databases">
        <title>Draft genome sequences of novel Actinobacteria.</title>
        <authorList>
            <person name="Sahin N."/>
            <person name="Ay H."/>
            <person name="Saygin H."/>
        </authorList>
    </citation>
    <scope>NUCLEOTIDE SEQUENCE [LARGE SCALE GENOMIC DNA]</scope>
    <source>
        <strain evidence="10 11">H3C3</strain>
    </source>
</reference>
<keyword evidence="5 8" id="KW-0472">Membrane</keyword>
<evidence type="ECO:0000256" key="2">
    <source>
        <dbReference type="ARBA" id="ARBA00022475"/>
    </source>
</evidence>
<evidence type="ECO:0000256" key="1">
    <source>
        <dbReference type="ARBA" id="ARBA00004651"/>
    </source>
</evidence>
<keyword evidence="2" id="KW-1003">Cell membrane</keyword>
<comment type="caution">
    <text evidence="10">The sequence shown here is derived from an EMBL/GenBank/DDBJ whole genome shotgun (WGS) entry which is preliminary data.</text>
</comment>
<evidence type="ECO:0000256" key="3">
    <source>
        <dbReference type="ARBA" id="ARBA00022692"/>
    </source>
</evidence>
<evidence type="ECO:0000313" key="11">
    <source>
        <dbReference type="Proteomes" id="UP000294513"/>
    </source>
</evidence>
<keyword evidence="4 8" id="KW-1133">Transmembrane helix</keyword>
<evidence type="ECO:0000313" key="10">
    <source>
        <dbReference type="EMBL" id="TDD87527.1"/>
    </source>
</evidence>
<dbReference type="AlphaFoldDB" id="A0A4V2YX08"/>
<dbReference type="RefSeq" id="WP_131893909.1">
    <property type="nucleotide sequence ID" value="NZ_SMKU01000070.1"/>
</dbReference>
<name>A0A4V2YX08_9ACTN</name>
<feature type="transmembrane region" description="Helical" evidence="8">
    <location>
        <begin position="400"/>
        <end position="419"/>
    </location>
</feature>
<dbReference type="GO" id="GO:0022857">
    <property type="term" value="F:transmembrane transporter activity"/>
    <property type="evidence" value="ECO:0007669"/>
    <property type="project" value="TreeGrafter"/>
</dbReference>
<proteinExistence type="inferred from homology"/>
<comment type="subcellular location">
    <subcellularLocation>
        <location evidence="1">Cell membrane</location>
        <topology evidence="1">Multi-pass membrane protein</topology>
    </subcellularLocation>
</comment>
<evidence type="ECO:0000256" key="4">
    <source>
        <dbReference type="ARBA" id="ARBA00022989"/>
    </source>
</evidence>
<dbReference type="Pfam" id="PF02687">
    <property type="entry name" value="FtsX"/>
    <property type="match status" value="2"/>
</dbReference>
<feature type="domain" description="ABC3 transporter permease C-terminal" evidence="9">
    <location>
        <begin position="728"/>
        <end position="842"/>
    </location>
</feature>
<dbReference type="OrthoDB" id="3223244at2"/>
<feature type="transmembrane region" description="Helical" evidence="8">
    <location>
        <begin position="358"/>
        <end position="379"/>
    </location>
</feature>
<feature type="transmembrane region" description="Helical" evidence="8">
    <location>
        <begin position="257"/>
        <end position="283"/>
    </location>
</feature>
<dbReference type="EMBL" id="SMKU01000070">
    <property type="protein sequence ID" value="TDD87527.1"/>
    <property type="molecule type" value="Genomic_DNA"/>
</dbReference>
<gene>
    <name evidence="10" type="ORF">E1298_15970</name>
</gene>
<evidence type="ECO:0000256" key="6">
    <source>
        <dbReference type="ARBA" id="ARBA00038076"/>
    </source>
</evidence>
<accession>A0A4V2YX08</accession>
<feature type="transmembrane region" description="Helical" evidence="8">
    <location>
        <begin position="431"/>
        <end position="454"/>
    </location>
</feature>
<feature type="transmembrane region" description="Helical" evidence="8">
    <location>
        <begin position="484"/>
        <end position="504"/>
    </location>
</feature>
<feature type="transmembrane region" description="Helical" evidence="8">
    <location>
        <begin position="16"/>
        <end position="37"/>
    </location>
</feature>
<sequence length="851" mass="86719">MIRIALRTLRFHKSGFVASFIALFLGAVIVVGCGGLLETGIHNAAPPQRLTGAPIVVTGDQRYLGTERELVFAERIHLDAKLADDLAAVPGVAATVPDVSFPAVLPGSDGGKSGAKVTGHGWSSARLTPYRITQGAAPSGPGQVVLGAGLAEKAGLRPGGRIELLVHGGARRYQVSGLAAGADDQGQIFLSDSEAGRVTGRPGKIDSIGVLTAPGADPAQVESAVRKAVAGQPIAVLTGDDRGQAENPAVIADGGDLIALAAAFGGLSAMVVVFVVAGTLGLSIQQRQRHMALLRAIGTTPGQLRRLILGETMILAIFATVPAWFLGPWFGRLLLNGFATTEAVPDTIAFRAGTVPQAVGAAAALLTAGCAALVAAHRAARIRPVEALAETSVQRRRFSVVRLVLGVLCLGGGGALAVGTAGSDGPDAAGVATPAAMVWVAGFGLLGPLLVRAVSARLLRPMRAVSGLAGELAARNTQSRTTRLAAAVMPVMLATGLALGLVYMQTTQSAGAERAFQEGLRADLVVTSQAGGLPLDAVDTIRTQPGVAAATAQIPSLGYLEPDKPVTGSGSGEESAGPQPIELPLRGVTSQGVTRTTGYRAAAGSLDALHGATVALPTRYAGGHRIGDTIPMRLGDGSRIGLKLVATIGGRRGYETGLVPASTLIAHTDSGLVPQIMVSAAPGTGHAQLAATVSKLAEKHPGLRVADQKALTTAQEDQDDSQAGMAYLVLAVVIGYAVIALVNTQVLATAERRREFMLLHLIGATRRQVLRMMTMEAVLVSMAGIALGAVVAVLTLVPLSLSVLDSAVPSGSPWILISVVAAAFGLTVATTLLSARTVLRGHPGDPAGLRQ</sequence>
<feature type="domain" description="ABC3 transporter permease C-terminal" evidence="9">
    <location>
        <begin position="263"/>
        <end position="382"/>
    </location>
</feature>
<comment type="similarity">
    <text evidence="6">Belongs to the ABC-4 integral membrane protein family.</text>
</comment>
<protein>
    <submittedName>
        <fullName evidence="10">ABC transporter permease</fullName>
    </submittedName>
</protein>
<dbReference type="Proteomes" id="UP000294513">
    <property type="component" value="Unassembled WGS sequence"/>
</dbReference>
<feature type="region of interest" description="Disordered" evidence="7">
    <location>
        <begin position="559"/>
        <end position="589"/>
    </location>
</feature>
<dbReference type="InterPro" id="IPR003838">
    <property type="entry name" value="ABC3_permease_C"/>
</dbReference>
<keyword evidence="11" id="KW-1185">Reference proteome</keyword>
<dbReference type="InterPro" id="IPR050250">
    <property type="entry name" value="Macrolide_Exporter_MacB"/>
</dbReference>